<feature type="domain" description="ACT" evidence="11">
    <location>
        <begin position="370"/>
        <end position="443"/>
    </location>
</feature>
<dbReference type="NCBIfam" id="TIGR01127">
    <property type="entry name" value="ilvA_1Cterm"/>
    <property type="match status" value="1"/>
</dbReference>
<evidence type="ECO:0000256" key="2">
    <source>
        <dbReference type="ARBA" id="ARBA00004958"/>
    </source>
</evidence>
<keyword evidence="8" id="KW-0663">Pyridoxal phosphate</keyword>
<dbReference type="PANTHER" id="PTHR48078">
    <property type="entry name" value="THREONINE DEHYDRATASE, MITOCHONDRIAL-RELATED"/>
    <property type="match status" value="1"/>
</dbReference>
<comment type="caution">
    <text evidence="12">The sequence shown here is derived from an EMBL/GenBank/DDBJ whole genome shotgun (WGS) entry which is preliminary data.</text>
</comment>
<feature type="region of interest" description="Disordered" evidence="10">
    <location>
        <begin position="1"/>
        <end position="38"/>
    </location>
</feature>
<comment type="similarity">
    <text evidence="3">Belongs to the serine/threonine dehydratase family.</text>
</comment>
<dbReference type="InterPro" id="IPR001926">
    <property type="entry name" value="TrpB-like_PALP"/>
</dbReference>
<evidence type="ECO:0000313" key="13">
    <source>
        <dbReference type="Proteomes" id="UP001183414"/>
    </source>
</evidence>
<dbReference type="InterPro" id="IPR005789">
    <property type="entry name" value="Thr_deHydtase_catblc"/>
</dbReference>
<dbReference type="SUPFAM" id="SSF53686">
    <property type="entry name" value="Tryptophan synthase beta subunit-like PLP-dependent enzymes"/>
    <property type="match status" value="1"/>
</dbReference>
<evidence type="ECO:0000256" key="4">
    <source>
        <dbReference type="ARBA" id="ARBA00011447"/>
    </source>
</evidence>
<accession>A0ABU2NY98</accession>
<dbReference type="InterPro" id="IPR000634">
    <property type="entry name" value="Ser/Thr_deHydtase_PyrdxlP-BS"/>
</dbReference>
<dbReference type="EMBL" id="JAVREQ010000018">
    <property type="protein sequence ID" value="MDT0380942.1"/>
    <property type="molecule type" value="Genomic_DNA"/>
</dbReference>
<evidence type="ECO:0000256" key="9">
    <source>
        <dbReference type="ARBA" id="ARBA00023239"/>
    </source>
</evidence>
<organism evidence="12 13">
    <name type="scientific">Streptomyces hazeniae</name>
    <dbReference type="NCBI Taxonomy" id="3075538"/>
    <lineage>
        <taxon>Bacteria</taxon>
        <taxon>Bacillati</taxon>
        <taxon>Actinomycetota</taxon>
        <taxon>Actinomycetes</taxon>
        <taxon>Kitasatosporales</taxon>
        <taxon>Streptomycetaceae</taxon>
        <taxon>Streptomyces</taxon>
    </lineage>
</organism>
<evidence type="ECO:0000256" key="8">
    <source>
        <dbReference type="ARBA" id="ARBA00022898"/>
    </source>
</evidence>
<dbReference type="GO" id="GO:0004794">
    <property type="term" value="F:threonine deaminase activity"/>
    <property type="evidence" value="ECO:0007669"/>
    <property type="project" value="UniProtKB-EC"/>
</dbReference>
<evidence type="ECO:0000256" key="5">
    <source>
        <dbReference type="ARBA" id="ARBA00012096"/>
    </source>
</evidence>
<dbReference type="Gene3D" id="3.40.50.1100">
    <property type="match status" value="2"/>
</dbReference>
<comment type="subunit">
    <text evidence="4">In the native structure, TdcB is in a dimeric form, whereas in the TdcB-AMP complex, it exists in a tetrameric form (dimer of dimers).</text>
</comment>
<dbReference type="CDD" id="cd01562">
    <property type="entry name" value="Thr-dehyd"/>
    <property type="match status" value="1"/>
</dbReference>
<evidence type="ECO:0000256" key="7">
    <source>
        <dbReference type="ARBA" id="ARBA00022533"/>
    </source>
</evidence>
<dbReference type="CDD" id="cd04886">
    <property type="entry name" value="ACT_ThrD-II-like"/>
    <property type="match status" value="1"/>
</dbReference>
<dbReference type="InterPro" id="IPR002912">
    <property type="entry name" value="ACT_dom"/>
</dbReference>
<dbReference type="PROSITE" id="PS00165">
    <property type="entry name" value="DEHYDRATASE_SER_THR"/>
    <property type="match status" value="1"/>
</dbReference>
<dbReference type="Pfam" id="PF00291">
    <property type="entry name" value="PALP"/>
    <property type="match status" value="1"/>
</dbReference>
<name>A0ABU2NY98_9ACTN</name>
<dbReference type="PROSITE" id="PS51671">
    <property type="entry name" value="ACT"/>
    <property type="match status" value="1"/>
</dbReference>
<sequence length="443" mass="45397">MVTRPDEPRTGTPGAGAAYSAGPEEAAAPTTPSTPLDDAVPSAFAVTVDDVRAAQKTLEGVARTTALEGSRYLTGLVGSPVHLKCENLQRTGSFKLRGAYVRIAGLSPEDRARGVVAASAGNHAQGVALAAALLGVRSTVFMPVGAPLPKVAATRDYGAQVVLQGQVVDESLRAAEEYAAETGGVLIHPFDHPDVVAGQGTLGLEILEQCPEVRTIVVGVGGGGLAAGIAVAVKRFRPDVRIVGVQAEGAAAYPPSLAAGRPVALDAMSTMADGIKVGRPGDVPFEIVGALVDEVRTVSEDALSSALLLCLERAKLVVEPAGASSVAAVMTDPGAFEGPLVAVLSGGNVDPLLLQRTLRHGMAAAGRYLSLRLRLSDRPGALAALLGELSVADANVLDVSHVRTEPRLGLDEVEVELHLETKGPEHCVELSATLRAAGYTVVS</sequence>
<evidence type="ECO:0000256" key="3">
    <source>
        <dbReference type="ARBA" id="ARBA00010869"/>
    </source>
</evidence>
<protein>
    <recommendedName>
        <fullName evidence="6">L-threonine dehydratase catabolic TdcB</fullName>
        <ecNumber evidence="5">4.3.1.19</ecNumber>
    </recommendedName>
</protein>
<dbReference type="InterPro" id="IPR044561">
    <property type="entry name" value="ACT_ThrD-II-like"/>
</dbReference>
<evidence type="ECO:0000259" key="11">
    <source>
        <dbReference type="PROSITE" id="PS51671"/>
    </source>
</evidence>
<dbReference type="InterPro" id="IPR036052">
    <property type="entry name" value="TrpB-like_PALP_sf"/>
</dbReference>
<comment type="cofactor">
    <cofactor evidence="1">
        <name>pyridoxal 5'-phosphate</name>
        <dbReference type="ChEBI" id="CHEBI:597326"/>
    </cofactor>
</comment>
<dbReference type="InterPro" id="IPR050147">
    <property type="entry name" value="Ser/Thr_Dehydratase"/>
</dbReference>
<keyword evidence="13" id="KW-1185">Reference proteome</keyword>
<evidence type="ECO:0000256" key="10">
    <source>
        <dbReference type="SAM" id="MobiDB-lite"/>
    </source>
</evidence>
<dbReference type="RefSeq" id="WP_311674634.1">
    <property type="nucleotide sequence ID" value="NZ_JAVREQ010000018.1"/>
</dbReference>
<gene>
    <name evidence="12" type="primary">ilvA</name>
    <name evidence="12" type="ORF">RM572_19490</name>
</gene>
<reference evidence="13" key="1">
    <citation type="submission" date="2023-07" db="EMBL/GenBank/DDBJ databases">
        <title>30 novel species of actinomycetes from the DSMZ collection.</title>
        <authorList>
            <person name="Nouioui I."/>
        </authorList>
    </citation>
    <scope>NUCLEOTIDE SEQUENCE [LARGE SCALE GENOMIC DNA]</scope>
    <source>
        <strain evidence="13">DSM 42041</strain>
    </source>
</reference>
<evidence type="ECO:0000256" key="6">
    <source>
        <dbReference type="ARBA" id="ARBA00022248"/>
    </source>
</evidence>
<proteinExistence type="inferred from homology"/>
<evidence type="ECO:0000313" key="12">
    <source>
        <dbReference type="EMBL" id="MDT0380942.1"/>
    </source>
</evidence>
<dbReference type="EC" id="4.3.1.19" evidence="5"/>
<comment type="pathway">
    <text evidence="2">Amino-acid degradation; L-threonine degradation via propanoate pathway; propanoate from L-threonine: step 1/4.</text>
</comment>
<feature type="compositionally biased region" description="Low complexity" evidence="10">
    <location>
        <begin position="15"/>
        <end position="35"/>
    </location>
</feature>
<keyword evidence="9 12" id="KW-0456">Lyase</keyword>
<dbReference type="PANTHER" id="PTHR48078:SF6">
    <property type="entry name" value="L-THREONINE DEHYDRATASE CATABOLIC TDCB"/>
    <property type="match status" value="1"/>
</dbReference>
<dbReference type="Proteomes" id="UP001183414">
    <property type="component" value="Unassembled WGS sequence"/>
</dbReference>
<evidence type="ECO:0000256" key="1">
    <source>
        <dbReference type="ARBA" id="ARBA00001933"/>
    </source>
</evidence>
<keyword evidence="7" id="KW-0021">Allosteric enzyme</keyword>